<dbReference type="Gene3D" id="3.20.20.190">
    <property type="entry name" value="Phosphatidylinositol (PI) phosphodiesterase"/>
    <property type="match status" value="1"/>
</dbReference>
<organism evidence="2 3">
    <name type="scientific">Paenibacillus artemisiicola</name>
    <dbReference type="NCBI Taxonomy" id="1172618"/>
    <lineage>
        <taxon>Bacteria</taxon>
        <taxon>Bacillati</taxon>
        <taxon>Bacillota</taxon>
        <taxon>Bacilli</taxon>
        <taxon>Bacillales</taxon>
        <taxon>Paenibacillaceae</taxon>
        <taxon>Paenibacillus</taxon>
    </lineage>
</organism>
<comment type="caution">
    <text evidence="2">The sequence shown here is derived from an EMBL/GenBank/DDBJ whole genome shotgun (WGS) entry which is preliminary data.</text>
</comment>
<gene>
    <name evidence="2" type="ORF">I8J29_10195</name>
</gene>
<feature type="domain" description="GP-PDE" evidence="1">
    <location>
        <begin position="77"/>
        <end position="296"/>
    </location>
</feature>
<name>A0ABS3W8F1_9BACL</name>
<dbReference type="EMBL" id="JAGGDJ010000004">
    <property type="protein sequence ID" value="MBO7744568.1"/>
    <property type="molecule type" value="Genomic_DNA"/>
</dbReference>
<sequence>MLPAASKRMLPQLLLTLLIFCAAPLLLSPVETQSQAPDCGQSPVPGAKLDLSEPYGWVRQTPLIAHALGGIGGFAGTNSREAMLQAYACGYRVFETDVSVTSDGHLALRHDWDAGTYPVLGQTPPAKERPMPLAKFRALPIQGHYTPATFKDALAFMADHPDMLLITDTKEPDPAKAAAVFKRIVAEAESVDPRLLDRIVPQLYEADNYEAVKSVHPFKQYIYTLYLNKDSDEQVLRDVAARGIRIVVMDENRYSPDFVQALKREGAYAYVNTINDVGRIRELMADGAQGVMTDFIVPSALS</sequence>
<dbReference type="InterPro" id="IPR030395">
    <property type="entry name" value="GP_PDE_dom"/>
</dbReference>
<dbReference type="CDD" id="cd08583">
    <property type="entry name" value="PI-PLCc_GDPD_SF_unchar1"/>
    <property type="match status" value="1"/>
</dbReference>
<dbReference type="RefSeq" id="WP_208847490.1">
    <property type="nucleotide sequence ID" value="NZ_JAGGDJ010000004.1"/>
</dbReference>
<evidence type="ECO:0000313" key="2">
    <source>
        <dbReference type="EMBL" id="MBO7744568.1"/>
    </source>
</evidence>
<keyword evidence="3" id="KW-1185">Reference proteome</keyword>
<proteinExistence type="predicted"/>
<dbReference type="PANTHER" id="PTHR46211:SF1">
    <property type="entry name" value="GLYCEROPHOSPHODIESTER PHOSPHODIESTERASE, CYTOPLASMIC"/>
    <property type="match status" value="1"/>
</dbReference>
<dbReference type="InterPro" id="IPR017946">
    <property type="entry name" value="PLC-like_Pdiesterase_TIM-brl"/>
</dbReference>
<evidence type="ECO:0000259" key="1">
    <source>
        <dbReference type="Pfam" id="PF03009"/>
    </source>
</evidence>
<accession>A0ABS3W8F1</accession>
<protein>
    <recommendedName>
        <fullName evidence="1">GP-PDE domain-containing protein</fullName>
    </recommendedName>
</protein>
<dbReference type="PANTHER" id="PTHR46211">
    <property type="entry name" value="GLYCEROPHOSPHORYL DIESTER PHOSPHODIESTERASE"/>
    <property type="match status" value="1"/>
</dbReference>
<dbReference type="SUPFAM" id="SSF51695">
    <property type="entry name" value="PLC-like phosphodiesterases"/>
    <property type="match status" value="1"/>
</dbReference>
<evidence type="ECO:0000313" key="3">
    <source>
        <dbReference type="Proteomes" id="UP000670947"/>
    </source>
</evidence>
<dbReference type="Proteomes" id="UP000670947">
    <property type="component" value="Unassembled WGS sequence"/>
</dbReference>
<dbReference type="Pfam" id="PF03009">
    <property type="entry name" value="GDPD"/>
    <property type="match status" value="1"/>
</dbReference>
<reference evidence="2 3" key="1">
    <citation type="submission" date="2021-03" db="EMBL/GenBank/DDBJ databases">
        <title>Paenibacillus artemisicola MWE-103 whole genome sequence.</title>
        <authorList>
            <person name="Ham Y.J."/>
        </authorList>
    </citation>
    <scope>NUCLEOTIDE SEQUENCE [LARGE SCALE GENOMIC DNA]</scope>
    <source>
        <strain evidence="2 3">MWE-103</strain>
    </source>
</reference>